<name>A0A1G6QNP1_9NOCA</name>
<dbReference type="Proteomes" id="UP000199417">
    <property type="component" value="Unassembled WGS sequence"/>
</dbReference>
<reference evidence="2 3" key="1">
    <citation type="submission" date="2016-10" db="EMBL/GenBank/DDBJ databases">
        <authorList>
            <person name="de Groot N.N."/>
        </authorList>
    </citation>
    <scope>NUCLEOTIDE SEQUENCE [LARGE SCALE GENOMIC DNA]</scope>
    <source>
        <strain evidence="2 3">JCM 11308</strain>
    </source>
</reference>
<accession>A0A1G6QNP1</accession>
<dbReference type="RefSeq" id="WP_072843876.1">
    <property type="nucleotide sequence ID" value="NZ_FNAB01000002.1"/>
</dbReference>
<keyword evidence="1" id="KW-0472">Membrane</keyword>
<feature type="transmembrane region" description="Helical" evidence="1">
    <location>
        <begin position="53"/>
        <end position="71"/>
    </location>
</feature>
<keyword evidence="1" id="KW-1133">Transmembrane helix</keyword>
<keyword evidence="3" id="KW-1185">Reference proteome</keyword>
<dbReference type="EMBL" id="FNAB01000002">
    <property type="protein sequence ID" value="SDC93938.1"/>
    <property type="molecule type" value="Genomic_DNA"/>
</dbReference>
<evidence type="ECO:0000313" key="3">
    <source>
        <dbReference type="Proteomes" id="UP000199417"/>
    </source>
</evidence>
<dbReference type="AlphaFoldDB" id="A0A1G6QNP1"/>
<gene>
    <name evidence="2" type="ORF">SAMN05444580_102143</name>
</gene>
<proteinExistence type="predicted"/>
<dbReference type="STRING" id="168276.SAMN05444580_102143"/>
<feature type="transmembrane region" description="Helical" evidence="1">
    <location>
        <begin position="28"/>
        <end position="47"/>
    </location>
</feature>
<protein>
    <submittedName>
        <fullName evidence="2">Uncharacterized protein</fullName>
    </submittedName>
</protein>
<evidence type="ECO:0000313" key="2">
    <source>
        <dbReference type="EMBL" id="SDC93938.1"/>
    </source>
</evidence>
<evidence type="ECO:0000256" key="1">
    <source>
        <dbReference type="SAM" id="Phobius"/>
    </source>
</evidence>
<organism evidence="2 3">
    <name type="scientific">Rhodococcus tukisamuensis</name>
    <dbReference type="NCBI Taxonomy" id="168276"/>
    <lineage>
        <taxon>Bacteria</taxon>
        <taxon>Bacillati</taxon>
        <taxon>Actinomycetota</taxon>
        <taxon>Actinomycetes</taxon>
        <taxon>Mycobacteriales</taxon>
        <taxon>Nocardiaceae</taxon>
        <taxon>Rhodococcus</taxon>
    </lineage>
</organism>
<keyword evidence="1" id="KW-0812">Transmembrane</keyword>
<sequence>MAKGDAAAGPVSLDLIPASLIAPRLRKVAAVAVGLGVVVGAVVGIFTSLWTGVLVGAIIALPTALSALLTLRRRIWISGNVVHAQSALRSKSVDLSAAATTELQVRAARVSQLILRVGDGNTVVSVPLALYTEDGGRELEVLGLRSLADALVSSELAPALAMSTVLVAQLRAEARGAGLEERPLYRAVHLAKDAGRVPQTVLTDQEVVGLTD</sequence>